<evidence type="ECO:0000313" key="5">
    <source>
        <dbReference type="EMBL" id="CCM43857.1"/>
    </source>
</evidence>
<keyword evidence="4" id="KW-0472">Membrane</keyword>
<evidence type="ECO:0000256" key="3">
    <source>
        <dbReference type="ARBA" id="ARBA00022989"/>
    </source>
</evidence>
<sequence>MSEAEVAAPIRAALSGDAQRLLGAERTVVRYAQWSLLAGLVPFSVLDIAAVTGVQAKMIYDLSGQYGIPFQKERIKTLIGSLVGGVTTTSLASGVVGSAVRAIPLVGSLLGVVTQPAIAYATTVALGRVFISHFEAGGTLLDFDPIEMRSFYTGEVEKAAKEAEQAAAEVKPA</sequence>
<dbReference type="EMBL" id="HE967328">
    <property type="protein sequence ID" value="CCM43857.1"/>
    <property type="molecule type" value="Genomic_DNA"/>
</dbReference>
<name>K8DVC6_9BURK</name>
<keyword evidence="2" id="KW-0812">Transmembrane</keyword>
<comment type="subcellular location">
    <subcellularLocation>
        <location evidence="1">Membrane</location>
        <topology evidence="1">Multi-pass membrane protein</topology>
    </subcellularLocation>
</comment>
<keyword evidence="3" id="KW-1133">Transmembrane helix</keyword>
<dbReference type="Pfam" id="PF05128">
    <property type="entry name" value="DUF697"/>
    <property type="match status" value="1"/>
</dbReference>
<dbReference type="GO" id="GO:0016020">
    <property type="term" value="C:membrane"/>
    <property type="evidence" value="ECO:0007669"/>
    <property type="project" value="UniProtKB-SubCell"/>
</dbReference>
<evidence type="ECO:0000256" key="4">
    <source>
        <dbReference type="ARBA" id="ARBA00023136"/>
    </source>
</evidence>
<proteinExistence type="predicted"/>
<protein>
    <submittedName>
        <fullName evidence="5">GTPase domain-containing protein</fullName>
    </submittedName>
</protein>
<evidence type="ECO:0000256" key="2">
    <source>
        <dbReference type="ARBA" id="ARBA00022692"/>
    </source>
</evidence>
<reference evidence="5" key="1">
    <citation type="journal article" date="2012" name="Angew. Chem. Int. Ed.">
        <title>Imaging Mass Spectrometry and Genome Mining Reveal Highly Antifungal Virulence Factor of Mushroom Soft Rot Pathogens.</title>
        <authorList>
            <person name="Graupner K."/>
            <person name="Scherlach K."/>
            <person name="Bretschneider T."/>
            <person name="Lackner G."/>
            <person name="Roth M."/>
            <person name="Gross H."/>
            <person name="Hertweck C."/>
        </authorList>
    </citation>
    <scope>NUCLEOTIDE SEQUENCE</scope>
    <source>
        <strain evidence="5">DSM 9628</strain>
    </source>
</reference>
<accession>K8DVC6</accession>
<evidence type="ECO:0000256" key="1">
    <source>
        <dbReference type="ARBA" id="ARBA00004141"/>
    </source>
</evidence>
<dbReference type="AlphaFoldDB" id="K8DVC6"/>
<dbReference type="InterPro" id="IPR021147">
    <property type="entry name" value="DUF697"/>
</dbReference>
<organism evidence="5">
    <name type="scientific">Janthinobacterium agaricidamnosum</name>
    <dbReference type="NCBI Taxonomy" id="55508"/>
    <lineage>
        <taxon>Bacteria</taxon>
        <taxon>Pseudomonadati</taxon>
        <taxon>Pseudomonadota</taxon>
        <taxon>Betaproteobacteria</taxon>
        <taxon>Burkholderiales</taxon>
        <taxon>Oxalobacteraceae</taxon>
        <taxon>Janthinobacterium</taxon>
    </lineage>
</organism>